<gene>
    <name evidence="2" type="ORF">B0T11DRAFT_116675</name>
</gene>
<feature type="region of interest" description="Disordered" evidence="1">
    <location>
        <begin position="1"/>
        <end position="32"/>
    </location>
</feature>
<keyword evidence="3" id="KW-1185">Reference proteome</keyword>
<dbReference type="OrthoDB" id="5138418at2759"/>
<feature type="region of interest" description="Disordered" evidence="1">
    <location>
        <begin position="392"/>
        <end position="579"/>
    </location>
</feature>
<dbReference type="EMBL" id="JAGPXD010000005">
    <property type="protein sequence ID" value="KAH7353303.1"/>
    <property type="molecule type" value="Genomic_DNA"/>
</dbReference>
<dbReference type="AlphaFoldDB" id="A0A8K0X171"/>
<evidence type="ECO:0000256" key="1">
    <source>
        <dbReference type="SAM" id="MobiDB-lite"/>
    </source>
</evidence>
<feature type="compositionally biased region" description="Polar residues" evidence="1">
    <location>
        <begin position="1"/>
        <end position="12"/>
    </location>
</feature>
<name>A0A8K0X171_9PEZI</name>
<dbReference type="Proteomes" id="UP000813385">
    <property type="component" value="Unassembled WGS sequence"/>
</dbReference>
<feature type="compositionally biased region" description="Basic and acidic residues" evidence="1">
    <location>
        <begin position="554"/>
        <end position="576"/>
    </location>
</feature>
<feature type="region of interest" description="Disordered" evidence="1">
    <location>
        <begin position="316"/>
        <end position="377"/>
    </location>
</feature>
<evidence type="ECO:0000313" key="3">
    <source>
        <dbReference type="Proteomes" id="UP000813385"/>
    </source>
</evidence>
<feature type="compositionally biased region" description="Polar residues" evidence="1">
    <location>
        <begin position="413"/>
        <end position="425"/>
    </location>
</feature>
<feature type="compositionally biased region" description="Pro residues" evidence="1">
    <location>
        <begin position="473"/>
        <end position="485"/>
    </location>
</feature>
<feature type="compositionally biased region" description="Low complexity" evidence="1">
    <location>
        <begin position="142"/>
        <end position="155"/>
    </location>
</feature>
<feature type="region of interest" description="Disordered" evidence="1">
    <location>
        <begin position="594"/>
        <end position="613"/>
    </location>
</feature>
<accession>A0A8K0X171</accession>
<feature type="compositionally biased region" description="Low complexity" evidence="1">
    <location>
        <begin position="442"/>
        <end position="463"/>
    </location>
</feature>
<feature type="compositionally biased region" description="Low complexity" evidence="1">
    <location>
        <begin position="351"/>
        <end position="366"/>
    </location>
</feature>
<protein>
    <submittedName>
        <fullName evidence="2">Uncharacterized protein</fullName>
    </submittedName>
</protein>
<feature type="compositionally biased region" description="Polar residues" evidence="1">
    <location>
        <begin position="160"/>
        <end position="169"/>
    </location>
</feature>
<proteinExistence type="predicted"/>
<sequence>MITRRQPQTNASRPGAAIHFTISPADTSPHRHDELGLEARAPFFKRPLSDTACDEPLLNVSRTAVSSNNSHNHSKSASHFSSPHRIRLVCLSPPGSCSRDTNHGHPGNLPASAIPPKMTYSSQYYMPGAFFDSQGSGVHPSVFRPPVSPSASSSVHLGKSTVSVQSEVTTPAAHAKRKRTYTHNGPSQQQQQQPASRGPANPDHFPLAGQLETPGGFQGDGESTVLEESLYSDYDFRRALGSKPSQTAAESPACGQPTQLIRPVEPPAGWSRVAFNTLGGVVGKVWEFCTASAFKGFYAGGGTGYSIEDPASTDLSNGAATDNSPRDYFSSRTAGDSTPVPGDFPEADYIPDGGNTTGTTTPDATPSRPTKRRQISGADDILKNWVVVDELNSGEKSRPSSRVSSRTPGRATPSRNTRPSVTTGRRISVPVSRINTTPGPNRRSSYRASHASSPAPSTHEPASFAGMRSFRPVSPPPPSPSPSRIPIPVSASREHYNPYTSPRPSSAASGYRTSVGGVMSPTSRTGGHRRTHSGASAASGRAPREDETALSPRLTEEARRLAAKRRREEKDNDMRMNDFNSRLQAMIRQGKEALGTKIEVEGEGAGGGWESDE</sequence>
<feature type="compositionally biased region" description="Polar residues" evidence="1">
    <location>
        <begin position="498"/>
        <end position="512"/>
    </location>
</feature>
<evidence type="ECO:0000313" key="2">
    <source>
        <dbReference type="EMBL" id="KAH7353303.1"/>
    </source>
</evidence>
<reference evidence="2" key="1">
    <citation type="journal article" date="2021" name="Nat. Commun.">
        <title>Genetic determinants of endophytism in the Arabidopsis root mycobiome.</title>
        <authorList>
            <person name="Mesny F."/>
            <person name="Miyauchi S."/>
            <person name="Thiergart T."/>
            <person name="Pickel B."/>
            <person name="Atanasova L."/>
            <person name="Karlsson M."/>
            <person name="Huettel B."/>
            <person name="Barry K.W."/>
            <person name="Haridas S."/>
            <person name="Chen C."/>
            <person name="Bauer D."/>
            <person name="Andreopoulos W."/>
            <person name="Pangilinan J."/>
            <person name="LaButti K."/>
            <person name="Riley R."/>
            <person name="Lipzen A."/>
            <person name="Clum A."/>
            <person name="Drula E."/>
            <person name="Henrissat B."/>
            <person name="Kohler A."/>
            <person name="Grigoriev I.V."/>
            <person name="Martin F.M."/>
            <person name="Hacquard S."/>
        </authorList>
    </citation>
    <scope>NUCLEOTIDE SEQUENCE</scope>
    <source>
        <strain evidence="2">MPI-CAGE-AT-0016</strain>
    </source>
</reference>
<feature type="compositionally biased region" description="Gly residues" evidence="1">
    <location>
        <begin position="603"/>
        <end position="613"/>
    </location>
</feature>
<comment type="caution">
    <text evidence="2">The sequence shown here is derived from an EMBL/GenBank/DDBJ whole genome shotgun (WGS) entry which is preliminary data.</text>
</comment>
<feature type="region of interest" description="Disordered" evidence="1">
    <location>
        <begin position="142"/>
        <end position="222"/>
    </location>
</feature>
<organism evidence="2 3">
    <name type="scientific">Plectosphaerella cucumerina</name>
    <dbReference type="NCBI Taxonomy" id="40658"/>
    <lineage>
        <taxon>Eukaryota</taxon>
        <taxon>Fungi</taxon>
        <taxon>Dikarya</taxon>
        <taxon>Ascomycota</taxon>
        <taxon>Pezizomycotina</taxon>
        <taxon>Sordariomycetes</taxon>
        <taxon>Hypocreomycetidae</taxon>
        <taxon>Glomerellales</taxon>
        <taxon>Plectosphaerellaceae</taxon>
        <taxon>Plectosphaerella</taxon>
    </lineage>
</organism>